<sequence length="336" mass="38094">MDLSSLRICLLWQSVSLLARSVSSFSASSSNPIRERFRFHFLSEASLPPVLGERVLHFQRLLANVSLPEWLVLCGGCNESMAHGTHSLSETLSSSSTKESDPLEPSIQLSASDASVFGSQWTEDGNEDAEIVYDRKERRKWSPAEDGVLISAWLNTSKDAVVSNEQKTIAFWKRIAAYYAASPKLAGLQKREPTHCKSRWGKINEGNENDVLKMAHKIFYNDYKARFTMEHAWLELRHDQKWCGASTTKDKFHSKRRKLDDHSVQTASSIAGSHGEDEVRPVGVKASKAKAKKSVTKSATLEEDGRELQSIWEIRQKDYAEKDRLNKQKYLTNYWP</sequence>
<evidence type="ECO:0000256" key="2">
    <source>
        <dbReference type="SAM" id="SignalP"/>
    </source>
</evidence>
<organism evidence="4 5">
    <name type="scientific">Brassica oleracea var. oleracea</name>
    <dbReference type="NCBI Taxonomy" id="109376"/>
    <lineage>
        <taxon>Eukaryota</taxon>
        <taxon>Viridiplantae</taxon>
        <taxon>Streptophyta</taxon>
        <taxon>Embryophyta</taxon>
        <taxon>Tracheophyta</taxon>
        <taxon>Spermatophyta</taxon>
        <taxon>Magnoliopsida</taxon>
        <taxon>eudicotyledons</taxon>
        <taxon>Gunneridae</taxon>
        <taxon>Pentapetalae</taxon>
        <taxon>rosids</taxon>
        <taxon>malvids</taxon>
        <taxon>Brassicales</taxon>
        <taxon>Brassicaceae</taxon>
        <taxon>Brassiceae</taxon>
        <taxon>Brassica</taxon>
    </lineage>
</organism>
<dbReference type="HOGENOM" id="CLU_827288_0_0_1"/>
<dbReference type="Proteomes" id="UP000032141">
    <property type="component" value="Chromosome C3"/>
</dbReference>
<dbReference type="PANTHER" id="PTHR45023:SF4">
    <property type="entry name" value="GLYCINE-RICH PROTEIN-RELATED"/>
    <property type="match status" value="1"/>
</dbReference>
<keyword evidence="2" id="KW-0732">Signal</keyword>
<dbReference type="AlphaFoldDB" id="A0A0D3BFP3"/>
<proteinExistence type="predicted"/>
<feature type="signal peptide" evidence="2">
    <location>
        <begin position="1"/>
        <end position="24"/>
    </location>
</feature>
<feature type="domain" description="Myb-like" evidence="3">
    <location>
        <begin position="133"/>
        <end position="204"/>
    </location>
</feature>
<accession>A0A0D3BFP3</accession>
<keyword evidence="5" id="KW-1185">Reference proteome</keyword>
<reference evidence="4 5" key="1">
    <citation type="journal article" date="2014" name="Genome Biol.">
        <title>Transcriptome and methylome profiling reveals relics of genome dominance in the mesopolyploid Brassica oleracea.</title>
        <authorList>
            <person name="Parkin I.A."/>
            <person name="Koh C."/>
            <person name="Tang H."/>
            <person name="Robinson S.J."/>
            <person name="Kagale S."/>
            <person name="Clarke W.E."/>
            <person name="Town C.D."/>
            <person name="Nixon J."/>
            <person name="Krishnakumar V."/>
            <person name="Bidwell S.L."/>
            <person name="Denoeud F."/>
            <person name="Belcram H."/>
            <person name="Links M.G."/>
            <person name="Just J."/>
            <person name="Clarke C."/>
            <person name="Bender T."/>
            <person name="Huebert T."/>
            <person name="Mason A.S."/>
            <person name="Pires J.C."/>
            <person name="Barker G."/>
            <person name="Moore J."/>
            <person name="Walley P.G."/>
            <person name="Manoli S."/>
            <person name="Batley J."/>
            <person name="Edwards D."/>
            <person name="Nelson M.N."/>
            <person name="Wang X."/>
            <person name="Paterson A.H."/>
            <person name="King G."/>
            <person name="Bancroft I."/>
            <person name="Chalhoub B."/>
            <person name="Sharpe A.G."/>
        </authorList>
    </citation>
    <scope>NUCLEOTIDE SEQUENCE</scope>
    <source>
        <strain evidence="4 5">cv. TO1000</strain>
    </source>
</reference>
<dbReference type="Gramene" id="Bo3g107290.1">
    <property type="protein sequence ID" value="Bo3g107290.1"/>
    <property type="gene ID" value="Bo3g107290"/>
</dbReference>
<dbReference type="PROSITE" id="PS50090">
    <property type="entry name" value="MYB_LIKE"/>
    <property type="match status" value="1"/>
</dbReference>
<evidence type="ECO:0000313" key="4">
    <source>
        <dbReference type="EnsemblPlants" id="Bo3g107290.1"/>
    </source>
</evidence>
<protein>
    <recommendedName>
        <fullName evidence="3">Myb-like domain-containing protein</fullName>
    </recommendedName>
</protein>
<dbReference type="STRING" id="109376.A0A0D3BFP3"/>
<feature type="chain" id="PRO_5002273023" description="Myb-like domain-containing protein" evidence="2">
    <location>
        <begin position="25"/>
        <end position="336"/>
    </location>
</feature>
<feature type="region of interest" description="Disordered" evidence="1">
    <location>
        <begin position="254"/>
        <end position="285"/>
    </location>
</feature>
<dbReference type="InterPro" id="IPR001005">
    <property type="entry name" value="SANT/Myb"/>
</dbReference>
<reference evidence="4" key="2">
    <citation type="submission" date="2015-03" db="UniProtKB">
        <authorList>
            <consortium name="EnsemblPlants"/>
        </authorList>
    </citation>
    <scope>IDENTIFICATION</scope>
</reference>
<name>A0A0D3BFP3_BRAOL</name>
<evidence type="ECO:0000259" key="3">
    <source>
        <dbReference type="PROSITE" id="PS50090"/>
    </source>
</evidence>
<evidence type="ECO:0000313" key="5">
    <source>
        <dbReference type="Proteomes" id="UP000032141"/>
    </source>
</evidence>
<dbReference type="PANTHER" id="PTHR45023">
    <property type="match status" value="1"/>
</dbReference>
<dbReference type="EnsemblPlants" id="Bo3g107290.1">
    <property type="protein sequence ID" value="Bo3g107290.1"/>
    <property type="gene ID" value="Bo3g107290"/>
</dbReference>
<evidence type="ECO:0000256" key="1">
    <source>
        <dbReference type="SAM" id="MobiDB-lite"/>
    </source>
</evidence>
<dbReference type="eggNOG" id="ENOG502STAF">
    <property type="taxonomic scope" value="Eukaryota"/>
</dbReference>